<evidence type="ECO:0000256" key="1">
    <source>
        <dbReference type="ARBA" id="ARBA00008005"/>
    </source>
</evidence>
<dbReference type="HOGENOM" id="CLU_023068_1_1_6"/>
<dbReference type="Pfam" id="PF04984">
    <property type="entry name" value="Phage_sheath_1"/>
    <property type="match status" value="1"/>
</dbReference>
<dbReference type="STRING" id="1328314.Achr_20450"/>
<dbReference type="Proteomes" id="UP000068210">
    <property type="component" value="Chromosome"/>
</dbReference>
<dbReference type="PIRSF" id="PIRSF007349">
    <property type="entry name" value="Tsp_L"/>
    <property type="match status" value="1"/>
</dbReference>
<dbReference type="InterPro" id="IPR035326">
    <property type="entry name" value="Beta_sandwich_Seath"/>
</dbReference>
<dbReference type="Pfam" id="PF17481">
    <property type="entry name" value="Phage_sheath_domII"/>
    <property type="match status" value="1"/>
</dbReference>
<dbReference type="EMBL" id="CP010415">
    <property type="protein sequence ID" value="AJE21495.1"/>
    <property type="molecule type" value="Genomic_DNA"/>
</dbReference>
<dbReference type="KEGG" id="acx:Achr_20450"/>
<dbReference type="InterPro" id="IPR035089">
    <property type="entry name" value="Phage_sheath_subtilisin"/>
</dbReference>
<dbReference type="Pfam" id="PF17482">
    <property type="entry name" value="Phage_sheath_1C"/>
    <property type="match status" value="1"/>
</dbReference>
<gene>
    <name evidence="5" type="ORF">Achr_20450</name>
</gene>
<evidence type="ECO:0000259" key="3">
    <source>
        <dbReference type="Pfam" id="PF17481"/>
    </source>
</evidence>
<proteinExistence type="inferred from homology"/>
<feature type="domain" description="Tail sheath protein subtilisin-like" evidence="2">
    <location>
        <begin position="207"/>
        <end position="367"/>
    </location>
</feature>
<evidence type="ECO:0000259" key="4">
    <source>
        <dbReference type="Pfam" id="PF17482"/>
    </source>
</evidence>
<feature type="domain" description="Tail sheath protein C-terminal" evidence="4">
    <location>
        <begin position="377"/>
        <end position="489"/>
    </location>
</feature>
<protein>
    <submittedName>
        <fullName evidence="5">Bacteriophage Mu tail sheath protein (GpL)</fullName>
    </submittedName>
</protein>
<organism evidence="5 6">
    <name type="scientific">Azotobacter chroococcum NCIMB 8003</name>
    <dbReference type="NCBI Taxonomy" id="1328314"/>
    <lineage>
        <taxon>Bacteria</taxon>
        <taxon>Pseudomonadati</taxon>
        <taxon>Pseudomonadota</taxon>
        <taxon>Gammaproteobacteria</taxon>
        <taxon>Pseudomonadales</taxon>
        <taxon>Pseudomonadaceae</taxon>
        <taxon>Azotobacter</taxon>
    </lineage>
</organism>
<evidence type="ECO:0000313" key="5">
    <source>
        <dbReference type="EMBL" id="AJE21495.1"/>
    </source>
</evidence>
<sequence>MAMSFNTIPGPGTLRKPGVYGEIDNSKAVGGPQAVTYRRLLIGQKLAAGSAAAEQLVRVTSEAQADALFGAGSMLAGMVRAVLAQDTFTELQVMPVADNAEGVAATGALAFGAVATEAGTLHLMIAGRRVNVGVPNGGTPASVATAVAAAINAAIDMPVTATATTGTVTVTARHKGEAGNTLDLRVNYYDGQALPAGLTLTITVLSGGTGNPDITDALAALGDEWFQVLGMPYTDAASLAALETELASRFGWSREIEMHAFAAARGTQGTLGTLGDSRNSQHLTIVMANSEPMPAYEKAAETMAIAAYYAAIDPARPIQNLGYAWCLPPAAADRFTNEERNLLLFDGIATTKVDAGGVMRVERLITTYKTNSAGGNDTSYLDSETLFTLMFIRHDWRDYILRKYPRHKLANDGTRYGSGQAVVTPVVMKAEALAKFREWEDLGLVENIDDFKANLVAERNASDPNRLDMLLPPDLVNQLRIIANKVQFRL</sequence>
<dbReference type="InterPro" id="IPR020287">
    <property type="entry name" value="Tail_sheath_C"/>
</dbReference>
<reference evidence="5 6" key="1">
    <citation type="journal article" date="2015" name="PLoS ONE">
        <title>Azotobacter Genomes: The Genome of Azotobacter chroococcum NCIMB 8003 (ATCC 4412).</title>
        <authorList>
            <person name="Robson R.L."/>
            <person name="Jones R."/>
            <person name="Robson R.M."/>
            <person name="Schwartz A."/>
            <person name="Richardson T.H."/>
        </authorList>
    </citation>
    <scope>NUCLEOTIDE SEQUENCE [LARGE SCALE GENOMIC DNA]</scope>
    <source>
        <strain evidence="5 6">NCIMB 8003</strain>
    </source>
</reference>
<evidence type="ECO:0000313" key="6">
    <source>
        <dbReference type="Proteomes" id="UP000068210"/>
    </source>
</evidence>
<evidence type="ECO:0000259" key="2">
    <source>
        <dbReference type="Pfam" id="PF04984"/>
    </source>
</evidence>
<keyword evidence="6" id="KW-1185">Reference proteome</keyword>
<name>A0A0C4WPK5_9GAMM</name>
<feature type="domain" description="Phage tail sheath protein-like beta-sandwich" evidence="3">
    <location>
        <begin position="101"/>
        <end position="198"/>
    </location>
</feature>
<comment type="similarity">
    <text evidence="1">Belongs to the myoviridae tail sheath protein family.</text>
</comment>
<accession>A0A0C4WPK5</accession>
<dbReference type="InterPro" id="IPR007067">
    <property type="entry name" value="Tail_sheath"/>
</dbReference>
<dbReference type="AlphaFoldDB" id="A0A0C4WPK5"/>